<proteinExistence type="inferred from homology"/>
<dbReference type="PANTHER" id="PTHR30182:SF1">
    <property type="entry name" value="L-SERINE DEHYDRATASE 1"/>
    <property type="match status" value="1"/>
</dbReference>
<keyword evidence="5 11" id="KW-0004">4Fe-4S</keyword>
<dbReference type="AlphaFoldDB" id="A0A0D2HL89"/>
<dbReference type="GO" id="GO:0046872">
    <property type="term" value="F:metal ion binding"/>
    <property type="evidence" value="ECO:0007669"/>
    <property type="project" value="UniProtKB-KW"/>
</dbReference>
<name>A0A0D2HL89_9BACT</name>
<dbReference type="GO" id="GO:0006094">
    <property type="term" value="P:gluconeogenesis"/>
    <property type="evidence" value="ECO:0007669"/>
    <property type="project" value="UniProtKB-KW"/>
</dbReference>
<dbReference type="InterPro" id="IPR005131">
    <property type="entry name" value="Ser_deHydtase_bsu"/>
</dbReference>
<dbReference type="PANTHER" id="PTHR30182">
    <property type="entry name" value="L-SERINE DEHYDRATASE"/>
    <property type="match status" value="1"/>
</dbReference>
<dbReference type="PATRIC" id="fig|1429043.3.peg.5134"/>
<dbReference type="InterPro" id="IPR029009">
    <property type="entry name" value="ASB_dom_sf"/>
</dbReference>
<accession>A0A0D2HL89</accession>
<dbReference type="InterPro" id="IPR004644">
    <property type="entry name" value="Fe-S_L-Ser_mono"/>
</dbReference>
<comment type="cofactor">
    <cofactor evidence="1 11">
        <name>[4Fe-4S] cluster</name>
        <dbReference type="ChEBI" id="CHEBI:49883"/>
    </cofactor>
</comment>
<keyword evidence="7 11" id="KW-0408">Iron</keyword>
<evidence type="ECO:0000256" key="10">
    <source>
        <dbReference type="ARBA" id="ARBA00049406"/>
    </source>
</evidence>
<gene>
    <name evidence="14" type="ORF">X474_24280</name>
</gene>
<dbReference type="InterPro" id="IPR005130">
    <property type="entry name" value="Ser_deHydtase-like_asu"/>
</dbReference>
<feature type="domain" description="Serine dehydratase-like alpha subunit" evidence="12">
    <location>
        <begin position="183"/>
        <end position="447"/>
    </location>
</feature>
<protein>
    <recommendedName>
        <fullName evidence="11">L-serine dehydratase</fullName>
        <ecNumber evidence="11">4.3.1.17</ecNumber>
    </recommendedName>
</protein>
<organism evidence="14 15">
    <name type="scientific">Dethiosulfatarculus sandiegensis</name>
    <dbReference type="NCBI Taxonomy" id="1429043"/>
    <lineage>
        <taxon>Bacteria</taxon>
        <taxon>Pseudomonadati</taxon>
        <taxon>Thermodesulfobacteriota</taxon>
        <taxon>Desulfarculia</taxon>
        <taxon>Desulfarculales</taxon>
        <taxon>Desulfarculaceae</taxon>
        <taxon>Dethiosulfatarculus</taxon>
    </lineage>
</organism>
<evidence type="ECO:0000259" key="13">
    <source>
        <dbReference type="Pfam" id="PF03315"/>
    </source>
</evidence>
<reference evidence="14 15" key="1">
    <citation type="submission" date="2013-11" db="EMBL/GenBank/DDBJ databases">
        <title>Metagenomic analysis of a methanogenic consortium involved in long chain n-alkane degradation.</title>
        <authorList>
            <person name="Davidova I.A."/>
            <person name="Callaghan A.V."/>
            <person name="Wawrik B."/>
            <person name="Pruitt S."/>
            <person name="Marks C."/>
            <person name="Duncan K.E."/>
            <person name="Suflita J.M."/>
        </authorList>
    </citation>
    <scope>NUCLEOTIDE SEQUENCE [LARGE SCALE GENOMIC DNA]</scope>
    <source>
        <strain evidence="14 15">SPR</strain>
    </source>
</reference>
<dbReference type="Pfam" id="PF03315">
    <property type="entry name" value="SDH_beta"/>
    <property type="match status" value="1"/>
</dbReference>
<evidence type="ECO:0000256" key="1">
    <source>
        <dbReference type="ARBA" id="ARBA00001966"/>
    </source>
</evidence>
<dbReference type="GO" id="GO:0003941">
    <property type="term" value="F:L-serine ammonia-lyase activity"/>
    <property type="evidence" value="ECO:0007669"/>
    <property type="project" value="UniProtKB-UniRule"/>
</dbReference>
<keyword evidence="8 11" id="KW-0411">Iron-sulfur</keyword>
<evidence type="ECO:0000313" key="15">
    <source>
        <dbReference type="Proteomes" id="UP000032233"/>
    </source>
</evidence>
<dbReference type="InterPro" id="IPR051318">
    <property type="entry name" value="Fe-S_L-Ser"/>
</dbReference>
<comment type="pathway">
    <text evidence="2">Carbohydrate biosynthesis; gluconeogenesis.</text>
</comment>
<evidence type="ECO:0000256" key="4">
    <source>
        <dbReference type="ARBA" id="ARBA00022432"/>
    </source>
</evidence>
<dbReference type="OrthoDB" id="9805537at2"/>
<comment type="similarity">
    <text evidence="3 11">Belongs to the iron-sulfur dependent L-serine dehydratase family.</text>
</comment>
<keyword evidence="6 11" id="KW-0479">Metal-binding</keyword>
<keyword evidence="4 11" id="KW-0312">Gluconeogenesis</keyword>
<keyword evidence="15" id="KW-1185">Reference proteome</keyword>
<evidence type="ECO:0000256" key="3">
    <source>
        <dbReference type="ARBA" id="ARBA00008636"/>
    </source>
</evidence>
<evidence type="ECO:0000256" key="7">
    <source>
        <dbReference type="ARBA" id="ARBA00023004"/>
    </source>
</evidence>
<sequence length="453" mass="48796">MAITISLFDLYKIGPGPSSSHTMGPMTAGLDFQKRLQKLDDEDLARADHLGVTLYGSLSATGKGHGTDRAVVAGLLGWHPEEVDPDEFDLLLTPEDKPRVFKIKNKELPCDQKTVAFGPIQHGFAHANTLEISLDAKGESILHKKYYSVGGGFIQWDGWRPLERKDPKYQFETMEGLKTILRKKGMDIPDVVMANEIAMTGLSGSEIEEKLDHILEVMESSLERGLNTRGPLPGEIGLGRKAAGLAQRAQEETHKPGRILLMFNAYALAVAEENAAGHVVVTAPTMGSCGVMPAVVRLAREYFRADRKTLRRGLMTAAVIGFLAKHNASISGAEVGCQGEIGVASAMAAAFLAQVRGASMDILANAAEIALEHHLGMTCDPVKGYVQIPCVERNAMGAVKAYNAYLLASAGDPGKQKVSFDQVIQVMLDTGRDMSCKYKETSLGGLAVSMAQC</sequence>
<dbReference type="EMBL" id="AZAC01000056">
    <property type="protein sequence ID" value="KIX11398.1"/>
    <property type="molecule type" value="Genomic_DNA"/>
</dbReference>
<evidence type="ECO:0000256" key="2">
    <source>
        <dbReference type="ARBA" id="ARBA00004742"/>
    </source>
</evidence>
<evidence type="ECO:0000256" key="5">
    <source>
        <dbReference type="ARBA" id="ARBA00022485"/>
    </source>
</evidence>
<dbReference type="STRING" id="1429043.X474_24280"/>
<evidence type="ECO:0000256" key="6">
    <source>
        <dbReference type="ARBA" id="ARBA00022723"/>
    </source>
</evidence>
<dbReference type="Gene3D" id="3.30.1330.90">
    <property type="entry name" value="D-3-phosphoglycerate dehydrogenase, domain 3"/>
    <property type="match status" value="1"/>
</dbReference>
<dbReference type="SUPFAM" id="SSF143548">
    <property type="entry name" value="Serine metabolism enzymes domain"/>
    <property type="match status" value="1"/>
</dbReference>
<keyword evidence="9 11" id="KW-0456">Lyase</keyword>
<evidence type="ECO:0000256" key="11">
    <source>
        <dbReference type="RuleBase" id="RU366059"/>
    </source>
</evidence>
<dbReference type="Pfam" id="PF03313">
    <property type="entry name" value="SDH_alpha"/>
    <property type="match status" value="1"/>
</dbReference>
<evidence type="ECO:0000256" key="8">
    <source>
        <dbReference type="ARBA" id="ARBA00023014"/>
    </source>
</evidence>
<dbReference type="RefSeq" id="WP_044351981.1">
    <property type="nucleotide sequence ID" value="NZ_AZAC01000056.1"/>
</dbReference>
<dbReference type="EC" id="4.3.1.17" evidence="11"/>
<comment type="caution">
    <text evidence="14">The sequence shown here is derived from an EMBL/GenBank/DDBJ whole genome shotgun (WGS) entry which is preliminary data.</text>
</comment>
<comment type="catalytic activity">
    <reaction evidence="10 11">
        <text>L-serine = pyruvate + NH4(+)</text>
        <dbReference type="Rhea" id="RHEA:19169"/>
        <dbReference type="ChEBI" id="CHEBI:15361"/>
        <dbReference type="ChEBI" id="CHEBI:28938"/>
        <dbReference type="ChEBI" id="CHEBI:33384"/>
        <dbReference type="EC" id="4.3.1.17"/>
    </reaction>
</comment>
<dbReference type="Proteomes" id="UP000032233">
    <property type="component" value="Unassembled WGS sequence"/>
</dbReference>
<dbReference type="GO" id="GO:0051539">
    <property type="term" value="F:4 iron, 4 sulfur cluster binding"/>
    <property type="evidence" value="ECO:0007669"/>
    <property type="project" value="UniProtKB-UniRule"/>
</dbReference>
<evidence type="ECO:0000259" key="12">
    <source>
        <dbReference type="Pfam" id="PF03313"/>
    </source>
</evidence>
<dbReference type="NCBIfam" id="TIGR00720">
    <property type="entry name" value="sda_mono"/>
    <property type="match status" value="1"/>
</dbReference>
<feature type="domain" description="Serine dehydratase beta chain" evidence="13">
    <location>
        <begin position="6"/>
        <end position="157"/>
    </location>
</feature>
<evidence type="ECO:0000313" key="14">
    <source>
        <dbReference type="EMBL" id="KIX11398.1"/>
    </source>
</evidence>
<dbReference type="InParanoid" id="A0A0D2HL89"/>
<dbReference type="FunCoup" id="A0A0D2HL89">
    <property type="interactions" value="325"/>
</dbReference>
<evidence type="ECO:0000256" key="9">
    <source>
        <dbReference type="ARBA" id="ARBA00023239"/>
    </source>
</evidence>